<name>A0A9W7F0C5_9STRA</name>
<evidence type="ECO:0000313" key="2">
    <source>
        <dbReference type="EMBL" id="GMH98418.1"/>
    </source>
</evidence>
<evidence type="ECO:0000313" key="3">
    <source>
        <dbReference type="Proteomes" id="UP001162640"/>
    </source>
</evidence>
<organism evidence="2 3">
    <name type="scientific">Triparma laevis f. inornata</name>
    <dbReference type="NCBI Taxonomy" id="1714386"/>
    <lineage>
        <taxon>Eukaryota</taxon>
        <taxon>Sar</taxon>
        <taxon>Stramenopiles</taxon>
        <taxon>Ochrophyta</taxon>
        <taxon>Bolidophyceae</taxon>
        <taxon>Parmales</taxon>
        <taxon>Triparmaceae</taxon>
        <taxon>Triparma</taxon>
    </lineage>
</organism>
<evidence type="ECO:0000256" key="1">
    <source>
        <dbReference type="SAM" id="MobiDB-lite"/>
    </source>
</evidence>
<proteinExistence type="predicted"/>
<dbReference type="EMBL" id="BLQM01000858">
    <property type="protein sequence ID" value="GMH98418.1"/>
    <property type="molecule type" value="Genomic_DNA"/>
</dbReference>
<protein>
    <submittedName>
        <fullName evidence="2">Uncharacterized protein</fullName>
    </submittedName>
</protein>
<gene>
    <name evidence="2" type="ORF">TL16_g13407</name>
</gene>
<feature type="compositionally biased region" description="Basic and acidic residues" evidence="1">
    <location>
        <begin position="45"/>
        <end position="63"/>
    </location>
</feature>
<accession>A0A9W7F0C5</accession>
<reference evidence="3" key="1">
    <citation type="journal article" date="2023" name="Commun. Biol.">
        <title>Genome analysis of Parmales, the sister group of diatoms, reveals the evolutionary specialization of diatoms from phago-mixotrophs to photoautotrophs.</title>
        <authorList>
            <person name="Ban H."/>
            <person name="Sato S."/>
            <person name="Yoshikawa S."/>
            <person name="Yamada K."/>
            <person name="Nakamura Y."/>
            <person name="Ichinomiya M."/>
            <person name="Sato N."/>
            <person name="Blanc-Mathieu R."/>
            <person name="Endo H."/>
            <person name="Kuwata A."/>
            <person name="Ogata H."/>
        </authorList>
    </citation>
    <scope>NUCLEOTIDE SEQUENCE [LARGE SCALE GENOMIC DNA]</scope>
</reference>
<dbReference type="AlphaFoldDB" id="A0A9W7F0C5"/>
<feature type="region of interest" description="Disordered" evidence="1">
    <location>
        <begin position="40"/>
        <end position="63"/>
    </location>
</feature>
<feature type="non-terminal residue" evidence="2">
    <location>
        <position position="63"/>
    </location>
</feature>
<dbReference type="Gene3D" id="3.30.200.20">
    <property type="entry name" value="Phosphorylase Kinase, domain 1"/>
    <property type="match status" value="1"/>
</dbReference>
<sequence length="63" mass="7310">MGIDEIEQFKEEAYLMSRLRHPNIVLIMGISMRNLEALKAPTRQFSKDSRRDSADSEQERPSS</sequence>
<comment type="caution">
    <text evidence="2">The sequence shown here is derived from an EMBL/GenBank/DDBJ whole genome shotgun (WGS) entry which is preliminary data.</text>
</comment>
<dbReference type="Proteomes" id="UP001162640">
    <property type="component" value="Unassembled WGS sequence"/>
</dbReference>